<keyword evidence="3" id="KW-1185">Reference proteome</keyword>
<dbReference type="EMBL" id="CP036316">
    <property type="protein sequence ID" value="QDT66116.1"/>
    <property type="molecule type" value="Genomic_DNA"/>
</dbReference>
<feature type="region of interest" description="Disordered" evidence="1">
    <location>
        <begin position="40"/>
        <end position="59"/>
    </location>
</feature>
<dbReference type="KEGG" id="chya:V22_33800"/>
<sequence>MRQLGKKTLRILPVVVVTPRHAPDDSLQVIKPERWAHKKSRLRGCNPQPARENPQRVSSKSDHCASDFFLMQPVCQTADELIEIIVVSVWC</sequence>
<gene>
    <name evidence="2" type="ORF">V22_33800</name>
</gene>
<name>A0A517TCL7_9PLAN</name>
<accession>A0A517TCL7</accession>
<reference evidence="2 3" key="1">
    <citation type="submission" date="2019-02" db="EMBL/GenBank/DDBJ databases">
        <title>Deep-cultivation of Planctomycetes and their phenomic and genomic characterization uncovers novel biology.</title>
        <authorList>
            <person name="Wiegand S."/>
            <person name="Jogler M."/>
            <person name="Boedeker C."/>
            <person name="Pinto D."/>
            <person name="Vollmers J."/>
            <person name="Rivas-Marin E."/>
            <person name="Kohn T."/>
            <person name="Peeters S.H."/>
            <person name="Heuer A."/>
            <person name="Rast P."/>
            <person name="Oberbeckmann S."/>
            <person name="Bunk B."/>
            <person name="Jeske O."/>
            <person name="Meyerdierks A."/>
            <person name="Storesund J.E."/>
            <person name="Kallscheuer N."/>
            <person name="Luecker S."/>
            <person name="Lage O.M."/>
            <person name="Pohl T."/>
            <person name="Merkel B.J."/>
            <person name="Hornburger P."/>
            <person name="Mueller R.-W."/>
            <person name="Bruemmer F."/>
            <person name="Labrenz M."/>
            <person name="Spormann A.M."/>
            <person name="Op den Camp H."/>
            <person name="Overmann J."/>
            <person name="Amann R."/>
            <person name="Jetten M.S.M."/>
            <person name="Mascher T."/>
            <person name="Medema M.H."/>
            <person name="Devos D.P."/>
            <person name="Kaster A.-K."/>
            <person name="Ovreas L."/>
            <person name="Rohde M."/>
            <person name="Galperin M.Y."/>
            <person name="Jogler C."/>
        </authorList>
    </citation>
    <scope>NUCLEOTIDE SEQUENCE [LARGE SCALE GENOMIC DNA]</scope>
    <source>
        <strain evidence="2 3">V22</strain>
    </source>
</reference>
<proteinExistence type="predicted"/>
<dbReference type="Proteomes" id="UP000319976">
    <property type="component" value="Chromosome"/>
</dbReference>
<protein>
    <submittedName>
        <fullName evidence="2">Uncharacterized protein</fullName>
    </submittedName>
</protein>
<evidence type="ECO:0000256" key="1">
    <source>
        <dbReference type="SAM" id="MobiDB-lite"/>
    </source>
</evidence>
<evidence type="ECO:0000313" key="2">
    <source>
        <dbReference type="EMBL" id="QDT66116.1"/>
    </source>
</evidence>
<evidence type="ECO:0000313" key="3">
    <source>
        <dbReference type="Proteomes" id="UP000319976"/>
    </source>
</evidence>
<dbReference type="AlphaFoldDB" id="A0A517TCL7"/>
<organism evidence="2 3">
    <name type="scientific">Calycomorphotria hydatis</name>
    <dbReference type="NCBI Taxonomy" id="2528027"/>
    <lineage>
        <taxon>Bacteria</taxon>
        <taxon>Pseudomonadati</taxon>
        <taxon>Planctomycetota</taxon>
        <taxon>Planctomycetia</taxon>
        <taxon>Planctomycetales</taxon>
        <taxon>Planctomycetaceae</taxon>
        <taxon>Calycomorphotria</taxon>
    </lineage>
</organism>